<feature type="transmembrane region" description="Helical" evidence="1">
    <location>
        <begin position="45"/>
        <end position="67"/>
    </location>
</feature>
<name>A0ABQ9XFC2_9EUKA</name>
<dbReference type="EMBL" id="JARBJD010000165">
    <property type="protein sequence ID" value="KAK2949001.1"/>
    <property type="molecule type" value="Genomic_DNA"/>
</dbReference>
<evidence type="ECO:0000256" key="1">
    <source>
        <dbReference type="SAM" id="Phobius"/>
    </source>
</evidence>
<gene>
    <name evidence="2" type="ORF">BLNAU_16107</name>
</gene>
<proteinExistence type="predicted"/>
<sequence length="75" mass="8192">MTRPLASMPNIVILSNESAQSWSSPDDFGGDEQISPPMETPSYPLNVWGVLVVVSFFPNYCCNVTVLNSDKSPTL</sequence>
<organism evidence="2 3">
    <name type="scientific">Blattamonas nauphoetae</name>
    <dbReference type="NCBI Taxonomy" id="2049346"/>
    <lineage>
        <taxon>Eukaryota</taxon>
        <taxon>Metamonada</taxon>
        <taxon>Preaxostyla</taxon>
        <taxon>Oxymonadida</taxon>
        <taxon>Blattamonas</taxon>
    </lineage>
</organism>
<comment type="caution">
    <text evidence="2">The sequence shown here is derived from an EMBL/GenBank/DDBJ whole genome shotgun (WGS) entry which is preliminary data.</text>
</comment>
<evidence type="ECO:0000313" key="2">
    <source>
        <dbReference type="EMBL" id="KAK2949001.1"/>
    </source>
</evidence>
<accession>A0ABQ9XFC2</accession>
<keyword evidence="1" id="KW-0472">Membrane</keyword>
<dbReference type="Proteomes" id="UP001281761">
    <property type="component" value="Unassembled WGS sequence"/>
</dbReference>
<protein>
    <submittedName>
        <fullName evidence="2">Uncharacterized protein</fullName>
    </submittedName>
</protein>
<keyword evidence="3" id="KW-1185">Reference proteome</keyword>
<keyword evidence="1" id="KW-1133">Transmembrane helix</keyword>
<evidence type="ECO:0000313" key="3">
    <source>
        <dbReference type="Proteomes" id="UP001281761"/>
    </source>
</evidence>
<reference evidence="2 3" key="1">
    <citation type="journal article" date="2022" name="bioRxiv">
        <title>Genomics of Preaxostyla Flagellates Illuminates Evolutionary Transitions and the Path Towards Mitochondrial Loss.</title>
        <authorList>
            <person name="Novak L.V.F."/>
            <person name="Treitli S.C."/>
            <person name="Pyrih J."/>
            <person name="Halakuc P."/>
            <person name="Pipaliya S.V."/>
            <person name="Vacek V."/>
            <person name="Brzon O."/>
            <person name="Soukal P."/>
            <person name="Eme L."/>
            <person name="Dacks J.B."/>
            <person name="Karnkowska A."/>
            <person name="Elias M."/>
            <person name="Hampl V."/>
        </authorList>
    </citation>
    <scope>NUCLEOTIDE SEQUENCE [LARGE SCALE GENOMIC DNA]</scope>
    <source>
        <strain evidence="2">NAU3</strain>
        <tissue evidence="2">Gut</tissue>
    </source>
</reference>
<keyword evidence="1" id="KW-0812">Transmembrane</keyword>